<dbReference type="EMBL" id="JARKIE010000001">
    <property type="protein sequence ID" value="KAJ7710525.1"/>
    <property type="molecule type" value="Genomic_DNA"/>
</dbReference>
<dbReference type="Gene3D" id="2.60.120.260">
    <property type="entry name" value="Galactose-binding domain-like"/>
    <property type="match status" value="1"/>
</dbReference>
<proteinExistence type="predicted"/>
<evidence type="ECO:0000313" key="1">
    <source>
        <dbReference type="EMBL" id="KAJ7710525.1"/>
    </source>
</evidence>
<accession>A0AAD7MCW2</accession>
<evidence type="ECO:0000313" key="2">
    <source>
        <dbReference type="Proteomes" id="UP001221757"/>
    </source>
</evidence>
<gene>
    <name evidence="1" type="ORF">B0H17DRAFT_914936</name>
</gene>
<keyword evidence="2" id="KW-1185">Reference proteome</keyword>
<dbReference type="AlphaFoldDB" id="A0AAD7MCW2"/>
<protein>
    <submittedName>
        <fullName evidence="1">Uncharacterized protein</fullName>
    </submittedName>
</protein>
<comment type="caution">
    <text evidence="1">The sequence shown here is derived from an EMBL/GenBank/DDBJ whole genome shotgun (WGS) entry which is preliminary data.</text>
</comment>
<sequence>MSNTAIVDDRDLLVQYTGVWEDGGLPSEYQGSTRWSATQGSTASLTFDGTKSISYYGNAAPGGPPTNASLVIDGGPPVFIVPDPATVMTANNLFFRSNDLSYGNHTLVVTAENDNAMGVDYFIVNPSPST</sequence>
<dbReference type="Proteomes" id="UP001221757">
    <property type="component" value="Unassembled WGS sequence"/>
</dbReference>
<reference evidence="1" key="1">
    <citation type="submission" date="2023-03" db="EMBL/GenBank/DDBJ databases">
        <title>Massive genome expansion in bonnet fungi (Mycena s.s.) driven by repeated elements and novel gene families across ecological guilds.</title>
        <authorList>
            <consortium name="Lawrence Berkeley National Laboratory"/>
            <person name="Harder C.B."/>
            <person name="Miyauchi S."/>
            <person name="Viragh M."/>
            <person name="Kuo A."/>
            <person name="Thoen E."/>
            <person name="Andreopoulos B."/>
            <person name="Lu D."/>
            <person name="Skrede I."/>
            <person name="Drula E."/>
            <person name="Henrissat B."/>
            <person name="Morin E."/>
            <person name="Kohler A."/>
            <person name="Barry K."/>
            <person name="LaButti K."/>
            <person name="Morin E."/>
            <person name="Salamov A."/>
            <person name="Lipzen A."/>
            <person name="Mereny Z."/>
            <person name="Hegedus B."/>
            <person name="Baldrian P."/>
            <person name="Stursova M."/>
            <person name="Weitz H."/>
            <person name="Taylor A."/>
            <person name="Grigoriev I.V."/>
            <person name="Nagy L.G."/>
            <person name="Martin F."/>
            <person name="Kauserud H."/>
        </authorList>
    </citation>
    <scope>NUCLEOTIDE SEQUENCE</scope>
    <source>
        <strain evidence="1">CBHHK067</strain>
    </source>
</reference>
<organism evidence="1 2">
    <name type="scientific">Mycena rosella</name>
    <name type="common">Pink bonnet</name>
    <name type="synonym">Agaricus rosellus</name>
    <dbReference type="NCBI Taxonomy" id="1033263"/>
    <lineage>
        <taxon>Eukaryota</taxon>
        <taxon>Fungi</taxon>
        <taxon>Dikarya</taxon>
        <taxon>Basidiomycota</taxon>
        <taxon>Agaricomycotina</taxon>
        <taxon>Agaricomycetes</taxon>
        <taxon>Agaricomycetidae</taxon>
        <taxon>Agaricales</taxon>
        <taxon>Marasmiineae</taxon>
        <taxon>Mycenaceae</taxon>
        <taxon>Mycena</taxon>
    </lineage>
</organism>
<name>A0AAD7MCW2_MYCRO</name>
<feature type="non-terminal residue" evidence="1">
    <location>
        <position position="130"/>
    </location>
</feature>